<keyword evidence="3" id="KW-1185">Reference proteome</keyword>
<accession>A0A5R9F5K0</accession>
<comment type="caution">
    <text evidence="2">The sequence shown here is derived from an EMBL/GenBank/DDBJ whole genome shotgun (WGS) entry which is preliminary data.</text>
</comment>
<dbReference type="EMBL" id="SWLG01000030">
    <property type="protein sequence ID" value="TLS35085.1"/>
    <property type="molecule type" value="Genomic_DNA"/>
</dbReference>
<feature type="transmembrane region" description="Helical" evidence="1">
    <location>
        <begin position="236"/>
        <end position="255"/>
    </location>
</feature>
<reference evidence="2 3" key="1">
    <citation type="submission" date="2019-04" db="EMBL/GenBank/DDBJ databases">
        <title>Bacillus caeni sp. nov., a bacterium isolated from mangrove sediment.</title>
        <authorList>
            <person name="Huang H."/>
            <person name="Mo K."/>
            <person name="Hu Y."/>
        </authorList>
    </citation>
    <scope>NUCLEOTIDE SEQUENCE [LARGE SCALE GENOMIC DNA]</scope>
    <source>
        <strain evidence="2 3">HB172195</strain>
    </source>
</reference>
<feature type="transmembrane region" description="Helical" evidence="1">
    <location>
        <begin position="202"/>
        <end position="224"/>
    </location>
</feature>
<gene>
    <name evidence="2" type="ORF">FCL54_22315</name>
</gene>
<dbReference type="PANTHER" id="PTHR37305:SF1">
    <property type="entry name" value="MEMBRANE PROTEIN"/>
    <property type="match status" value="1"/>
</dbReference>
<dbReference type="GO" id="GO:0005886">
    <property type="term" value="C:plasma membrane"/>
    <property type="evidence" value="ECO:0007669"/>
    <property type="project" value="UniProtKB-SubCell"/>
</dbReference>
<evidence type="ECO:0000256" key="1">
    <source>
        <dbReference type="SAM" id="Phobius"/>
    </source>
</evidence>
<keyword evidence="1" id="KW-1133">Transmembrane helix</keyword>
<dbReference type="AlphaFoldDB" id="A0A5R9F5K0"/>
<proteinExistence type="predicted"/>
<feature type="transmembrane region" description="Helical" evidence="1">
    <location>
        <begin position="111"/>
        <end position="133"/>
    </location>
</feature>
<keyword evidence="1" id="KW-0472">Membrane</keyword>
<keyword evidence="1" id="KW-0812">Transmembrane</keyword>
<dbReference type="Pfam" id="PF12679">
    <property type="entry name" value="ABC2_membrane_2"/>
    <property type="match status" value="1"/>
</dbReference>
<feature type="transmembrane region" description="Helical" evidence="1">
    <location>
        <begin position="154"/>
        <end position="182"/>
    </location>
</feature>
<protein>
    <submittedName>
        <fullName evidence="2">ABC transporter permease</fullName>
    </submittedName>
</protein>
<dbReference type="OrthoDB" id="8613028at2"/>
<dbReference type="PANTHER" id="PTHR37305">
    <property type="entry name" value="INTEGRAL MEMBRANE PROTEIN-RELATED"/>
    <property type="match status" value="1"/>
</dbReference>
<sequence length="315" mass="35581">MLKLIQNENMKIYYRIGTWVMVILLLIAVIGMGIFVKTTSDENDNWQVAVQTDIKRLQAQKEKTESFKFMNEEVLKSYDRQIEIKEYRLANNIPPLPADSFWGFINESSNLTSFVTLFTIVIAAGMVASEFSWGTIKLLLIRPVSRSKILLSKYLSTLLFAFSLLAVLFLSSALTGGLLFGFDSVSQPHLTYTDGAVKEVGMLQNMIGIYGLNSVDLVILSTFAFMMSSVFRSSSLAIGLSIFLMFIGPQISNLLRNYEWSKYILFANTNLRQYIDGIPFMEGMTMTFSISVLIGYFVIFVSLSWLAFTKRDVTA</sequence>
<dbReference type="Proteomes" id="UP000308230">
    <property type="component" value="Unassembled WGS sequence"/>
</dbReference>
<feature type="transmembrane region" description="Helical" evidence="1">
    <location>
        <begin position="288"/>
        <end position="308"/>
    </location>
</feature>
<dbReference type="GO" id="GO:0140359">
    <property type="term" value="F:ABC-type transporter activity"/>
    <property type="evidence" value="ECO:0007669"/>
    <property type="project" value="InterPro"/>
</dbReference>
<evidence type="ECO:0000313" key="3">
    <source>
        <dbReference type="Proteomes" id="UP000308230"/>
    </source>
</evidence>
<evidence type="ECO:0000313" key="2">
    <source>
        <dbReference type="EMBL" id="TLS35085.1"/>
    </source>
</evidence>
<name>A0A5R9F5K0_9BACL</name>
<organism evidence="2 3">
    <name type="scientific">Exobacillus caeni</name>
    <dbReference type="NCBI Taxonomy" id="2574798"/>
    <lineage>
        <taxon>Bacteria</taxon>
        <taxon>Bacillati</taxon>
        <taxon>Bacillota</taxon>
        <taxon>Bacilli</taxon>
        <taxon>Bacillales</taxon>
        <taxon>Guptibacillaceae</taxon>
        <taxon>Exobacillus</taxon>
    </lineage>
</organism>
<feature type="transmembrane region" description="Helical" evidence="1">
    <location>
        <begin position="12"/>
        <end position="36"/>
    </location>
</feature>